<reference evidence="1" key="2">
    <citation type="journal article" date="2022" name="Hortic Res">
        <title>The genome of Dioscorea zingiberensis sheds light on the biosynthesis, origin and evolution of the medicinally important diosgenin saponins.</title>
        <authorList>
            <person name="Li Y."/>
            <person name="Tan C."/>
            <person name="Li Z."/>
            <person name="Guo J."/>
            <person name="Li S."/>
            <person name="Chen X."/>
            <person name="Wang C."/>
            <person name="Dai X."/>
            <person name="Yang H."/>
            <person name="Song W."/>
            <person name="Hou L."/>
            <person name="Xu J."/>
            <person name="Tong Z."/>
            <person name="Xu A."/>
            <person name="Yuan X."/>
            <person name="Wang W."/>
            <person name="Yang Q."/>
            <person name="Chen L."/>
            <person name="Sun Z."/>
            <person name="Wang K."/>
            <person name="Pan B."/>
            <person name="Chen J."/>
            <person name="Bao Y."/>
            <person name="Liu F."/>
            <person name="Qi X."/>
            <person name="Gang D.R."/>
            <person name="Wen J."/>
            <person name="Li J."/>
        </authorList>
    </citation>
    <scope>NUCLEOTIDE SEQUENCE</scope>
    <source>
        <strain evidence="1">Dzin_1.0</strain>
    </source>
</reference>
<comment type="caution">
    <text evidence="1">The sequence shown here is derived from an EMBL/GenBank/DDBJ whole genome shotgun (WGS) entry which is preliminary data.</text>
</comment>
<protein>
    <submittedName>
        <fullName evidence="1">Uncharacterized protein</fullName>
    </submittedName>
</protein>
<evidence type="ECO:0000313" key="1">
    <source>
        <dbReference type="EMBL" id="KAJ0989107.1"/>
    </source>
</evidence>
<organism evidence="1 2">
    <name type="scientific">Dioscorea zingiberensis</name>
    <dbReference type="NCBI Taxonomy" id="325984"/>
    <lineage>
        <taxon>Eukaryota</taxon>
        <taxon>Viridiplantae</taxon>
        <taxon>Streptophyta</taxon>
        <taxon>Embryophyta</taxon>
        <taxon>Tracheophyta</taxon>
        <taxon>Spermatophyta</taxon>
        <taxon>Magnoliopsida</taxon>
        <taxon>Liliopsida</taxon>
        <taxon>Dioscoreales</taxon>
        <taxon>Dioscoreaceae</taxon>
        <taxon>Dioscorea</taxon>
    </lineage>
</organism>
<dbReference type="InterPro" id="IPR029047">
    <property type="entry name" value="HSP70_peptide-bd_sf"/>
</dbReference>
<gene>
    <name evidence="1" type="ORF">J5N97_007463</name>
</gene>
<dbReference type="Gene3D" id="2.60.34.10">
    <property type="entry name" value="Substrate Binding Domain Of DNAk, Chain A, domain 1"/>
    <property type="match status" value="1"/>
</dbReference>
<reference evidence="1" key="1">
    <citation type="submission" date="2021-03" db="EMBL/GenBank/DDBJ databases">
        <authorList>
            <person name="Li Z."/>
            <person name="Yang C."/>
        </authorList>
    </citation>
    <scope>NUCLEOTIDE SEQUENCE</scope>
    <source>
        <strain evidence="1">Dzin_1.0</strain>
        <tissue evidence="1">Leaf</tissue>
    </source>
</reference>
<dbReference type="Proteomes" id="UP001085076">
    <property type="component" value="Miscellaneous, Linkage group lg01"/>
</dbReference>
<dbReference type="OrthoDB" id="10262720at2759"/>
<dbReference type="AlphaFoldDB" id="A0A9D5DG40"/>
<dbReference type="EMBL" id="JAGGNH010000001">
    <property type="protein sequence ID" value="KAJ0989107.1"/>
    <property type="molecule type" value="Genomic_DNA"/>
</dbReference>
<keyword evidence="2" id="KW-1185">Reference proteome</keyword>
<accession>A0A9D5DG40</accession>
<evidence type="ECO:0000313" key="2">
    <source>
        <dbReference type="Proteomes" id="UP001085076"/>
    </source>
</evidence>
<sequence>MRSLWGLAGTISPSFERCSDALMHSGLKVDKIYAIELIYQATHIPRLQMLSFIRRNKDFEDSLNYKNVDELPPGTSPNKISQISISVLIEASEKVESIIEI</sequence>
<proteinExistence type="predicted"/>
<name>A0A9D5DG40_9LILI</name>